<dbReference type="InterPro" id="IPR050381">
    <property type="entry name" value="SLX1_endonuclease"/>
</dbReference>
<evidence type="ECO:0000256" key="8">
    <source>
        <dbReference type="HAMAP-Rule" id="MF_03100"/>
    </source>
</evidence>
<evidence type="ECO:0000256" key="1">
    <source>
        <dbReference type="ARBA" id="ARBA00022722"/>
    </source>
</evidence>
<dbReference type="EMBL" id="JAKCXM010000048">
    <property type="protein sequence ID" value="KAJ0405235.1"/>
    <property type="molecule type" value="Genomic_DNA"/>
</dbReference>
<evidence type="ECO:0000256" key="3">
    <source>
        <dbReference type="ARBA" id="ARBA00022763"/>
    </source>
</evidence>
<dbReference type="InterPro" id="IPR013083">
    <property type="entry name" value="Znf_RING/FYVE/PHD"/>
</dbReference>
<dbReference type="CDD" id="cd00029">
    <property type="entry name" value="C1"/>
    <property type="match status" value="1"/>
</dbReference>
<reference evidence="11" key="1">
    <citation type="submission" date="2021-12" db="EMBL/GenBank/DDBJ databases">
        <title>Prjna785345.</title>
        <authorList>
            <person name="Rujirawat T."/>
            <person name="Krajaejun T."/>
        </authorList>
    </citation>
    <scope>NUCLEOTIDE SEQUENCE</scope>
    <source>
        <strain evidence="11">Pi057C3</strain>
    </source>
</reference>
<dbReference type="Proteomes" id="UP001209570">
    <property type="component" value="Unassembled WGS sequence"/>
</dbReference>
<dbReference type="Gene3D" id="3.30.40.10">
    <property type="entry name" value="Zinc/RING finger domain, C3HC4 (zinc finger)"/>
    <property type="match status" value="1"/>
</dbReference>
<dbReference type="AlphaFoldDB" id="A0AAD5M744"/>
<evidence type="ECO:0000256" key="6">
    <source>
        <dbReference type="ARBA" id="ARBA00023204"/>
    </source>
</evidence>
<organism evidence="11 12">
    <name type="scientific">Pythium insidiosum</name>
    <name type="common">Pythiosis disease agent</name>
    <dbReference type="NCBI Taxonomy" id="114742"/>
    <lineage>
        <taxon>Eukaryota</taxon>
        <taxon>Sar</taxon>
        <taxon>Stramenopiles</taxon>
        <taxon>Oomycota</taxon>
        <taxon>Peronosporomycetes</taxon>
        <taxon>Pythiales</taxon>
        <taxon>Pythiaceae</taxon>
        <taxon>Pythium</taxon>
    </lineage>
</organism>
<dbReference type="CDD" id="cd10455">
    <property type="entry name" value="GIY-YIG_SLX1"/>
    <property type="match status" value="1"/>
</dbReference>
<keyword evidence="7 8" id="KW-0539">Nucleus</keyword>
<dbReference type="InterPro" id="IPR000305">
    <property type="entry name" value="GIY-YIG_endonuc"/>
</dbReference>
<evidence type="ECO:0000256" key="7">
    <source>
        <dbReference type="ARBA" id="ARBA00023242"/>
    </source>
</evidence>
<comment type="caution">
    <text evidence="11">The sequence shown here is derived from an EMBL/GenBank/DDBJ whole genome shotgun (WGS) entry which is preliminary data.</text>
</comment>
<keyword evidence="4 8" id="KW-0378">Hydrolase</keyword>
<name>A0AAD5M744_PYTIN</name>
<comment type="subunit">
    <text evidence="8">Forms a heterodimer with a member of the SLX4 family.</text>
</comment>
<dbReference type="HAMAP" id="MF_03100">
    <property type="entry name" value="Endonuc_su_Slx1"/>
    <property type="match status" value="1"/>
</dbReference>
<comment type="similarity">
    <text evidence="8">Belongs to the SLX1 family.</text>
</comment>
<dbReference type="PANTHER" id="PTHR20208">
    <property type="entry name" value="STRUCTURE-SPECIFIC ENDONUCLEASE SUBUNIT SLX1"/>
    <property type="match status" value="1"/>
</dbReference>
<feature type="region of interest" description="Disordered" evidence="9">
    <location>
        <begin position="274"/>
        <end position="329"/>
    </location>
</feature>
<dbReference type="InterPro" id="IPR048749">
    <property type="entry name" value="SLX1_C"/>
</dbReference>
<proteinExistence type="inferred from homology"/>
<evidence type="ECO:0000256" key="9">
    <source>
        <dbReference type="SAM" id="MobiDB-lite"/>
    </source>
</evidence>
<dbReference type="PANTHER" id="PTHR20208:SF10">
    <property type="entry name" value="STRUCTURE-SPECIFIC ENDONUCLEASE SUBUNIT SLX1"/>
    <property type="match status" value="1"/>
</dbReference>
<keyword evidence="2 8" id="KW-0255">Endonuclease</keyword>
<dbReference type="Gene3D" id="3.40.1440.10">
    <property type="entry name" value="GIY-YIG endonuclease"/>
    <property type="match status" value="1"/>
</dbReference>
<accession>A0AAD5M744</accession>
<dbReference type="InterPro" id="IPR027520">
    <property type="entry name" value="Slx1"/>
</dbReference>
<sequence length="329" mass="36593">MPFFACYLLTPVNAPQRLRCTYVGFTVAPTRRIRQHNGELVSGAKRTTRHRPWEMITVVHGFPTKFHALQFEYAWQHPYVCRFTRERLATLKGARGLGQPRSVKRKLVELHEMLHVLPWSNFPLTVTYTSRAMQDLVRATAFFAWPPHMTIELRPLAELAALERRGKRDGDSSPSHPAASGCYVCDEPLSGATRVALRCYHDGCGTLCHSLCLADHFLLEQAMAAESLPAPCGDEPSLRPERGTCPACGGALLWPLVVANPVSLVHSANADADEMAAAPASTEERSSSSDREHESYSDSGWFEDDEIPRHDELDASEVPDVIDLTTDDD</sequence>
<feature type="domain" description="GIY-YIG" evidence="10">
    <location>
        <begin position="2"/>
        <end position="85"/>
    </location>
</feature>
<keyword evidence="1 8" id="KW-0540">Nuclease</keyword>
<evidence type="ECO:0000256" key="5">
    <source>
        <dbReference type="ARBA" id="ARBA00023172"/>
    </source>
</evidence>
<evidence type="ECO:0000313" key="11">
    <source>
        <dbReference type="EMBL" id="KAJ0405235.1"/>
    </source>
</evidence>
<evidence type="ECO:0000313" key="12">
    <source>
        <dbReference type="Proteomes" id="UP001209570"/>
    </source>
</evidence>
<dbReference type="Pfam" id="PF01541">
    <property type="entry name" value="GIY-YIG"/>
    <property type="match status" value="1"/>
</dbReference>
<feature type="compositionally biased region" description="Basic and acidic residues" evidence="9">
    <location>
        <begin position="282"/>
        <end position="296"/>
    </location>
</feature>
<keyword evidence="5 8" id="KW-0233">DNA recombination</keyword>
<comment type="caution">
    <text evidence="8">Lacks conserved residue(s) required for the propagation of feature annotation.</text>
</comment>
<keyword evidence="3 8" id="KW-0227">DNA damage</keyword>
<evidence type="ECO:0000256" key="4">
    <source>
        <dbReference type="ARBA" id="ARBA00022801"/>
    </source>
</evidence>
<dbReference type="GO" id="GO:0008821">
    <property type="term" value="F:crossover junction DNA endonuclease activity"/>
    <property type="evidence" value="ECO:0007669"/>
    <property type="project" value="TreeGrafter"/>
</dbReference>
<gene>
    <name evidence="11" type="ORF">P43SY_006920</name>
</gene>
<dbReference type="GO" id="GO:0033557">
    <property type="term" value="C:Slx1-Slx4 complex"/>
    <property type="evidence" value="ECO:0007669"/>
    <property type="project" value="UniProtKB-UniRule"/>
</dbReference>
<dbReference type="GO" id="GO:0000724">
    <property type="term" value="P:double-strand break repair via homologous recombination"/>
    <property type="evidence" value="ECO:0007669"/>
    <property type="project" value="TreeGrafter"/>
</dbReference>
<comment type="function">
    <text evidence="8">Catalytic subunit of a heterodimeric structure-specific endonuclease that resolves DNA secondary structures generated during DNA repair and recombination. Has endonuclease activity towards branched DNA substrates, introducing single-strand cuts in duplex DNA close to junctions with ss-DNA.</text>
</comment>
<evidence type="ECO:0000259" key="10">
    <source>
        <dbReference type="PROSITE" id="PS50164"/>
    </source>
</evidence>
<keyword evidence="6 8" id="KW-0234">DNA repair</keyword>
<comment type="subcellular location">
    <subcellularLocation>
        <location evidence="8">Nucleus</location>
    </subcellularLocation>
</comment>
<keyword evidence="12" id="KW-1185">Reference proteome</keyword>
<dbReference type="InterPro" id="IPR035901">
    <property type="entry name" value="GIY-YIG_endonuc_sf"/>
</dbReference>
<dbReference type="EC" id="3.1.-.-" evidence="8"/>
<dbReference type="PROSITE" id="PS50164">
    <property type="entry name" value="GIY_YIG"/>
    <property type="match status" value="1"/>
</dbReference>
<protein>
    <recommendedName>
        <fullName evidence="8">Structure-specific endonuclease subunit SLX1 homolog</fullName>
        <ecNumber evidence="8">3.1.-.-</ecNumber>
    </recommendedName>
</protein>
<evidence type="ECO:0000256" key="2">
    <source>
        <dbReference type="ARBA" id="ARBA00022759"/>
    </source>
</evidence>
<dbReference type="Pfam" id="PF21202">
    <property type="entry name" value="SLX1_C"/>
    <property type="match status" value="1"/>
</dbReference>
<dbReference type="GO" id="GO:0017108">
    <property type="term" value="F:5'-flap endonuclease activity"/>
    <property type="evidence" value="ECO:0007669"/>
    <property type="project" value="InterPro"/>
</dbReference>
<comment type="cofactor">
    <cofactor evidence="8">
        <name>a divalent metal cation</name>
        <dbReference type="ChEBI" id="CHEBI:60240"/>
    </cofactor>
</comment>